<dbReference type="EMBL" id="NGMO01000003">
    <property type="protein sequence ID" value="OTP10353.1"/>
    <property type="molecule type" value="Genomic_DNA"/>
</dbReference>
<feature type="compositionally biased region" description="Acidic residues" evidence="1">
    <location>
        <begin position="91"/>
        <end position="104"/>
    </location>
</feature>
<accession>A0A242K069</accession>
<feature type="compositionally biased region" description="Basic and acidic residues" evidence="1">
    <location>
        <begin position="116"/>
        <end position="131"/>
    </location>
</feature>
<comment type="caution">
    <text evidence="3">The sequence shown here is derived from an EMBL/GenBank/DDBJ whole genome shotgun (WGS) entry which is preliminary data.</text>
</comment>
<proteinExistence type="predicted"/>
<feature type="signal peptide" evidence="2">
    <location>
        <begin position="1"/>
        <end position="36"/>
    </location>
</feature>
<gene>
    <name evidence="3" type="ORF">A5844_002053</name>
</gene>
<protein>
    <recommendedName>
        <fullName evidence="5">MucBP domain-containing protein</fullName>
    </recommendedName>
</protein>
<evidence type="ECO:0000256" key="1">
    <source>
        <dbReference type="SAM" id="MobiDB-lite"/>
    </source>
</evidence>
<feature type="compositionally biased region" description="Acidic residues" evidence="1">
    <location>
        <begin position="132"/>
        <end position="147"/>
    </location>
</feature>
<keyword evidence="2" id="KW-0732">Signal</keyword>
<organism evidence="3 4">
    <name type="scientific">Candidatus Enterococcus wittei</name>
    <dbReference type="NCBI Taxonomy" id="1987383"/>
    <lineage>
        <taxon>Bacteria</taxon>
        <taxon>Bacillati</taxon>
        <taxon>Bacillota</taxon>
        <taxon>Bacilli</taxon>
        <taxon>Lactobacillales</taxon>
        <taxon>Enterococcaceae</taxon>
        <taxon>Enterococcus</taxon>
    </lineage>
</organism>
<name>A0A242K069_9ENTE</name>
<evidence type="ECO:0000313" key="3">
    <source>
        <dbReference type="EMBL" id="OTP10353.1"/>
    </source>
</evidence>
<dbReference type="AlphaFoldDB" id="A0A242K069"/>
<evidence type="ECO:0000313" key="4">
    <source>
        <dbReference type="Proteomes" id="UP000194933"/>
    </source>
</evidence>
<feature type="chain" id="PRO_5012602547" description="MucBP domain-containing protein" evidence="2">
    <location>
        <begin position="37"/>
        <end position="720"/>
    </location>
</feature>
<evidence type="ECO:0008006" key="5">
    <source>
        <dbReference type="Google" id="ProtNLM"/>
    </source>
</evidence>
<dbReference type="Proteomes" id="UP000194933">
    <property type="component" value="Unassembled WGS sequence"/>
</dbReference>
<reference evidence="3 4" key="1">
    <citation type="submission" date="2017-05" db="EMBL/GenBank/DDBJ databases">
        <title>The Genome Sequence of Enterococcus sp. 10A9_DIV0425.</title>
        <authorList>
            <consortium name="The Broad Institute Genomics Platform"/>
            <consortium name="The Broad Institute Genomic Center for Infectious Diseases"/>
            <person name="Earl A."/>
            <person name="Manson A."/>
            <person name="Schwartman J."/>
            <person name="Gilmore M."/>
            <person name="Abouelleil A."/>
            <person name="Cao P."/>
            <person name="Chapman S."/>
            <person name="Cusick C."/>
            <person name="Shea T."/>
            <person name="Young S."/>
            <person name="Neafsey D."/>
            <person name="Nusbaum C."/>
            <person name="Birren B."/>
        </authorList>
    </citation>
    <scope>NUCLEOTIDE SEQUENCE [LARGE SCALE GENOMIC DNA]</scope>
    <source>
        <strain evidence="3 4">10A9_DIV0425</strain>
    </source>
</reference>
<sequence length="720" mass="80507">MNYPNKKRKIFKKMTPLIILSILVLHSLNPTLGVFAENTKEVDDNSLVIENDAPSSGNDEATPIEDAFSSDSEEIEDNTLESDNNMPTDEGTTEDTTLETETDISTEGSATEDSTSETKTDILTDESKTEDSTSETETDILTDESETIESTQEQTEEEDTSANEEKIPLKERNLIFVTQPRDIPRTADISSQKSLQKLVRFEDKTSKSTDEVLSEKAIYRLVHTNDGSEIKQEELDNLDIKDSDILAKLVVEIPAGDGYKEVKVTSKEFRIQPIQIFRIPDSQDSNVTTNEENWTRVEKISDIQPYDVIRGFLVEDMMVIKKDENDNLLVSSLKHAGIGAFVEPSERTTFYKNDKDDDGYNTSNLKKMIDNWYQTKVAGTDAEDYVLPVEVKTPTLEEVLQNDYLVGGTGYDYWFFTTYDRWSSGIIYAAKTSVGKDWSTKVLTNGTLNDRQAFALSVQDIPNLGQANGDDWVEGTLGQYYRDNNAFQYKYLANIKNEQGNLDSEYILLRTPGRSFEYIAGISVKRAYVSYFASFVDIDRASAGSLYVNLDGVSVEQPSNKEWIHVKLPTKMFFSVDNALKKTTDENIKSNTQTIENLSERSLNVSFNVDNDFSSVLNVHNIDFLSPNVTPNLGEEAMHLKLNLDKGDTPIYLHNNGGGIDESILFDPKEARTVSLGGAYFGDVPTKEQTAKEVTVQLTLHFEAGNDTGGGGTTPVKEGE</sequence>
<feature type="compositionally biased region" description="Acidic residues" evidence="1">
    <location>
        <begin position="71"/>
        <end position="80"/>
    </location>
</feature>
<dbReference type="RefSeq" id="WP_086285109.1">
    <property type="nucleotide sequence ID" value="NZ_NGMO01000003.1"/>
</dbReference>
<keyword evidence="4" id="KW-1185">Reference proteome</keyword>
<feature type="region of interest" description="Disordered" evidence="1">
    <location>
        <begin position="49"/>
        <end position="168"/>
    </location>
</feature>
<evidence type="ECO:0000256" key="2">
    <source>
        <dbReference type="SAM" id="SignalP"/>
    </source>
</evidence>